<accession>A0A510UYR3</accession>
<keyword evidence="2" id="KW-1185">Reference proteome</keyword>
<dbReference type="AlphaFoldDB" id="A0A510UYR3"/>
<dbReference type="EMBL" id="BJUA01000008">
    <property type="protein sequence ID" value="GEK18220.1"/>
    <property type="molecule type" value="Genomic_DNA"/>
</dbReference>
<evidence type="ECO:0000313" key="1">
    <source>
        <dbReference type="EMBL" id="GEK18220.1"/>
    </source>
</evidence>
<protein>
    <submittedName>
        <fullName evidence="1">Uncharacterized protein</fullName>
    </submittedName>
</protein>
<dbReference type="OrthoDB" id="2988647at2"/>
<evidence type="ECO:0000313" key="2">
    <source>
        <dbReference type="Proteomes" id="UP000321386"/>
    </source>
</evidence>
<reference evidence="1 2" key="1">
    <citation type="submission" date="2019-07" db="EMBL/GenBank/DDBJ databases">
        <title>Whole genome shotgun sequence of Cellulomonas persica NBRC 101101.</title>
        <authorList>
            <person name="Hosoyama A."/>
            <person name="Uohara A."/>
            <person name="Ohji S."/>
            <person name="Ichikawa N."/>
        </authorList>
    </citation>
    <scope>NUCLEOTIDE SEQUENCE [LARGE SCALE GENOMIC DNA]</scope>
    <source>
        <strain evidence="1 2">NBRC 101101</strain>
    </source>
</reference>
<dbReference type="RefSeq" id="WP_146806457.1">
    <property type="nucleotide sequence ID" value="NZ_BJUA01000008.1"/>
</dbReference>
<sequence length="139" mass="15543">MLAQGTYDADYIADCRAQVESEIAAFDIARSDSDVDDTALDDLEVSYFAALVLALEMRFVHRLRAKEGNDGNALNEVRLLAQSLMANGGRMVEDPKVALDPQRTVLHTRPGEDIVVRYDDFVRLSRAFFAEIEARYVAD</sequence>
<dbReference type="Proteomes" id="UP000321386">
    <property type="component" value="Unassembled WGS sequence"/>
</dbReference>
<organism evidence="1 2">
    <name type="scientific">Cellulomonas persica</name>
    <dbReference type="NCBI Taxonomy" id="76861"/>
    <lineage>
        <taxon>Bacteria</taxon>
        <taxon>Bacillati</taxon>
        <taxon>Actinomycetota</taxon>
        <taxon>Actinomycetes</taxon>
        <taxon>Micrococcales</taxon>
        <taxon>Cellulomonadaceae</taxon>
        <taxon>Cellulomonas</taxon>
    </lineage>
</organism>
<proteinExistence type="predicted"/>
<gene>
    <name evidence="1" type="ORF">CPE01_19530</name>
</gene>
<name>A0A510UYR3_9CELL</name>
<comment type="caution">
    <text evidence="1">The sequence shown here is derived from an EMBL/GenBank/DDBJ whole genome shotgun (WGS) entry which is preliminary data.</text>
</comment>